<dbReference type="AlphaFoldDB" id="A0A9W6NT45"/>
<sequence>MGIIKGIAVLAAGAVAGAAVFAGVQTFSSGAATPDFDKVGDYTSTAKNVVKFKLAPSNDQLAKCMPKVKVEVAVALLTDAKGFDVMDVKVTNAVPDTSFTVFLLEVPASPFGAAEYIGDVNTDKKGNGTAELKLIVEEAFSSTIVGKDRVRKELNHVGMWFADPAGDDFCLGKGAGPVTPFDGDNEAGIQAFNSAPSLPKAPLP</sequence>
<accession>A0A9W6NT45</accession>
<dbReference type="EMBL" id="BSFP01000112">
    <property type="protein sequence ID" value="GLL07797.1"/>
    <property type="molecule type" value="Genomic_DNA"/>
</dbReference>
<reference evidence="2" key="1">
    <citation type="journal article" date="2014" name="Int. J. Syst. Evol. Microbiol.">
        <title>Complete genome sequence of Corynebacterium casei LMG S-19264T (=DSM 44701T), isolated from a smear-ripened cheese.</title>
        <authorList>
            <consortium name="US DOE Joint Genome Institute (JGI-PGF)"/>
            <person name="Walter F."/>
            <person name="Albersmeier A."/>
            <person name="Kalinowski J."/>
            <person name="Ruckert C."/>
        </authorList>
    </citation>
    <scope>NUCLEOTIDE SEQUENCE</scope>
    <source>
        <strain evidence="2">VKM Ac-1321</strain>
    </source>
</reference>
<organism evidence="2 3">
    <name type="scientific">Dactylosporangium matsuzakiense</name>
    <dbReference type="NCBI Taxonomy" id="53360"/>
    <lineage>
        <taxon>Bacteria</taxon>
        <taxon>Bacillati</taxon>
        <taxon>Actinomycetota</taxon>
        <taxon>Actinomycetes</taxon>
        <taxon>Micromonosporales</taxon>
        <taxon>Micromonosporaceae</taxon>
        <taxon>Dactylosporangium</taxon>
    </lineage>
</organism>
<name>A0A9W6NT45_9ACTN</name>
<evidence type="ECO:0000313" key="2">
    <source>
        <dbReference type="EMBL" id="GLL07797.1"/>
    </source>
</evidence>
<keyword evidence="1" id="KW-0732">Signal</keyword>
<protein>
    <recommendedName>
        <fullName evidence="4">SipW-cognate class signal peptide</fullName>
    </recommendedName>
</protein>
<keyword evidence="3" id="KW-1185">Reference proteome</keyword>
<evidence type="ECO:0000313" key="3">
    <source>
        <dbReference type="Proteomes" id="UP001143480"/>
    </source>
</evidence>
<dbReference type="RefSeq" id="WP_261964126.1">
    <property type="nucleotide sequence ID" value="NZ_BAAAXA010000003.1"/>
</dbReference>
<proteinExistence type="predicted"/>
<comment type="caution">
    <text evidence="2">The sequence shown here is derived from an EMBL/GenBank/DDBJ whole genome shotgun (WGS) entry which is preliminary data.</text>
</comment>
<evidence type="ECO:0000256" key="1">
    <source>
        <dbReference type="SAM" id="SignalP"/>
    </source>
</evidence>
<feature type="signal peptide" evidence="1">
    <location>
        <begin position="1"/>
        <end position="22"/>
    </location>
</feature>
<gene>
    <name evidence="2" type="ORF">GCM10017581_095550</name>
</gene>
<dbReference type="Proteomes" id="UP001143480">
    <property type="component" value="Unassembled WGS sequence"/>
</dbReference>
<evidence type="ECO:0008006" key="4">
    <source>
        <dbReference type="Google" id="ProtNLM"/>
    </source>
</evidence>
<feature type="chain" id="PRO_5040898822" description="SipW-cognate class signal peptide" evidence="1">
    <location>
        <begin position="23"/>
        <end position="204"/>
    </location>
</feature>
<reference evidence="2" key="2">
    <citation type="submission" date="2023-01" db="EMBL/GenBank/DDBJ databases">
        <authorList>
            <person name="Sun Q."/>
            <person name="Evtushenko L."/>
        </authorList>
    </citation>
    <scope>NUCLEOTIDE SEQUENCE</scope>
    <source>
        <strain evidence="2">VKM Ac-1321</strain>
    </source>
</reference>